<dbReference type="GO" id="GO:0010628">
    <property type="term" value="P:positive regulation of gene expression"/>
    <property type="evidence" value="ECO:0007669"/>
    <property type="project" value="TreeGrafter"/>
</dbReference>
<dbReference type="RefSeq" id="XP_011376175.1">
    <property type="nucleotide sequence ID" value="XM_011377873.2"/>
</dbReference>
<sequence>MCSLPMARYYIIRNADQQALYTRGGQLLLGDPDAGDCCAEKVCTLPNRGLDRSKVPIFLGVQGGSRCLACMEAGEGPSLQLEDVNIEDLYKGGEQATRFTFFQRSVGPAFRLEAAAWPGWFLCGPEEPQQPVHLAREPELSGRTIFYFEQSR</sequence>
<evidence type="ECO:0000256" key="2">
    <source>
        <dbReference type="ARBA" id="ARBA00010448"/>
    </source>
</evidence>
<comment type="subcellular location">
    <subcellularLocation>
        <location evidence="1 5">Secreted</location>
    </subcellularLocation>
</comment>
<reference evidence="7" key="1">
    <citation type="submission" date="2025-08" db="UniProtKB">
        <authorList>
            <consortium name="RefSeq"/>
        </authorList>
    </citation>
    <scope>IDENTIFICATION</scope>
    <source>
        <tissue evidence="7">Kidney</tissue>
    </source>
</reference>
<dbReference type="FunFam" id="2.80.10.50:FF:000013">
    <property type="entry name" value="Interleukin-1"/>
    <property type="match status" value="1"/>
</dbReference>
<dbReference type="InterPro" id="IPR008996">
    <property type="entry name" value="IL1/FGF"/>
</dbReference>
<dbReference type="PANTHER" id="PTHR10078:SF29">
    <property type="entry name" value="INTERLEUKIN-1 FAMILY MEMBER 10"/>
    <property type="match status" value="1"/>
</dbReference>
<dbReference type="GO" id="GO:0071222">
    <property type="term" value="P:cellular response to lipopolysaccharide"/>
    <property type="evidence" value="ECO:0007669"/>
    <property type="project" value="TreeGrafter"/>
</dbReference>
<dbReference type="SUPFAM" id="SSF50353">
    <property type="entry name" value="Cytokine"/>
    <property type="match status" value="1"/>
</dbReference>
<accession>A0A6P3R6L4</accession>
<comment type="function">
    <text evidence="4">Anti-inflammatory antagonist of interleukin-1 family of proinflammatory cytokines such as interleukin-1beta/IL1B and interleukin-1alpha/IL1A. Protects from immune dysregulation and uncontrolled systemic inflammation triggered by IL1 for a range of innate stimulatory agents such as pathogens.</text>
</comment>
<dbReference type="InterPro" id="IPR000975">
    <property type="entry name" value="IL-1_fam"/>
</dbReference>
<dbReference type="CTD" id="84639"/>
<name>A0A6P3R6L4_PTEVA</name>
<evidence type="ECO:0000313" key="7">
    <source>
        <dbReference type="RefSeq" id="XP_011376175.1"/>
    </source>
</evidence>
<dbReference type="GO" id="GO:0005149">
    <property type="term" value="F:interleukin-1 receptor binding"/>
    <property type="evidence" value="ECO:0007669"/>
    <property type="project" value="UniProtKB-UniRule"/>
</dbReference>
<dbReference type="Proteomes" id="UP000515202">
    <property type="component" value="Unplaced"/>
</dbReference>
<organism evidence="6 7">
    <name type="scientific">Pteropus vampyrus</name>
    <name type="common">Large flying fox</name>
    <dbReference type="NCBI Taxonomy" id="132908"/>
    <lineage>
        <taxon>Eukaryota</taxon>
        <taxon>Metazoa</taxon>
        <taxon>Chordata</taxon>
        <taxon>Craniata</taxon>
        <taxon>Vertebrata</taxon>
        <taxon>Euteleostomi</taxon>
        <taxon>Mammalia</taxon>
        <taxon>Eutheria</taxon>
        <taxon>Laurasiatheria</taxon>
        <taxon>Chiroptera</taxon>
        <taxon>Yinpterochiroptera</taxon>
        <taxon>Pteropodoidea</taxon>
        <taxon>Pteropodidae</taxon>
        <taxon>Pteropodinae</taxon>
        <taxon>Pteropus</taxon>
    </lineage>
</organism>
<dbReference type="KEGG" id="pvp:105303984"/>
<dbReference type="PANTHER" id="PTHR10078">
    <property type="entry name" value="INTERLEUKIN-1 FAMILY MEMBER"/>
    <property type="match status" value="1"/>
</dbReference>
<dbReference type="AlphaFoldDB" id="A0A6P3R6L4"/>
<dbReference type="OrthoDB" id="9435517at2759"/>
<dbReference type="GO" id="GO:0005615">
    <property type="term" value="C:extracellular space"/>
    <property type="evidence" value="ECO:0007669"/>
    <property type="project" value="InterPro"/>
</dbReference>
<dbReference type="Gene3D" id="2.80.10.50">
    <property type="match status" value="1"/>
</dbReference>
<dbReference type="GO" id="GO:0019221">
    <property type="term" value="P:cytokine-mediated signaling pathway"/>
    <property type="evidence" value="ECO:0007669"/>
    <property type="project" value="TreeGrafter"/>
</dbReference>
<keyword evidence="6" id="KW-1185">Reference proteome</keyword>
<dbReference type="PRINTS" id="PR00264">
    <property type="entry name" value="INTERLEUKIN1"/>
</dbReference>
<dbReference type="Pfam" id="PF00340">
    <property type="entry name" value="IL1"/>
    <property type="match status" value="1"/>
</dbReference>
<dbReference type="GO" id="GO:0005125">
    <property type="term" value="F:cytokine activity"/>
    <property type="evidence" value="ECO:0007669"/>
    <property type="project" value="UniProtKB-UniRule"/>
</dbReference>
<dbReference type="GeneID" id="105303984"/>
<dbReference type="GO" id="GO:0002437">
    <property type="term" value="P:inflammatory response to antigenic stimulus"/>
    <property type="evidence" value="ECO:0007669"/>
    <property type="project" value="TreeGrafter"/>
</dbReference>
<dbReference type="SMART" id="SM00125">
    <property type="entry name" value="IL1"/>
    <property type="match status" value="1"/>
</dbReference>
<evidence type="ECO:0000256" key="1">
    <source>
        <dbReference type="ARBA" id="ARBA00004613"/>
    </source>
</evidence>
<protein>
    <recommendedName>
        <fullName evidence="5">Interleukin-1</fullName>
    </recommendedName>
</protein>
<evidence type="ECO:0000256" key="5">
    <source>
        <dbReference type="RuleBase" id="RU003753"/>
    </source>
</evidence>
<keyword evidence="3 5" id="KW-0964">Secreted</keyword>
<comment type="similarity">
    <text evidence="2 5">Belongs to the IL-1 family.</text>
</comment>
<evidence type="ECO:0000256" key="3">
    <source>
        <dbReference type="ARBA" id="ARBA00022525"/>
    </source>
</evidence>
<evidence type="ECO:0000256" key="4">
    <source>
        <dbReference type="ARBA" id="ARBA00034096"/>
    </source>
</evidence>
<gene>
    <name evidence="7" type="primary">IL1F10</name>
</gene>
<proteinExistence type="inferred from homology"/>
<dbReference type="InterPro" id="IPR003297">
    <property type="entry name" value="IL-1RA/IL-36"/>
</dbReference>
<dbReference type="PRINTS" id="PR01360">
    <property type="entry name" value="INTRLEUKIN1X"/>
</dbReference>
<evidence type="ECO:0000313" key="6">
    <source>
        <dbReference type="Proteomes" id="UP000515202"/>
    </source>
</evidence>